<sequence length="171" mass="19008">MLLCCACLLDRTRRAHSVNKRALARSKDIEGLARRAIVSYFTREEERHSRSTQIMMKLELISCQASSDATAQLSSETSRTVLDLFTGFPLAGWLLSPVLALKPPISVPACSPSFQGPLCPIIRKQYLLLAVLPNDVLYSTYRQGLYLASFIPVMKKIFNQTGSPEGLPFCL</sequence>
<keyword evidence="2" id="KW-1185">Reference proteome</keyword>
<reference evidence="2" key="1">
    <citation type="submission" date="2013-01" db="EMBL/GenBank/DDBJ databases">
        <title>Draft Genome Sequence of a Mulberry Tree, Morus notabilis C.K. Schneid.</title>
        <authorList>
            <person name="He N."/>
            <person name="Zhao S."/>
        </authorList>
    </citation>
    <scope>NUCLEOTIDE SEQUENCE</scope>
</reference>
<evidence type="ECO:0000313" key="2">
    <source>
        <dbReference type="Proteomes" id="UP000030645"/>
    </source>
</evidence>
<organism evidence="1 2">
    <name type="scientific">Morus notabilis</name>
    <dbReference type="NCBI Taxonomy" id="981085"/>
    <lineage>
        <taxon>Eukaryota</taxon>
        <taxon>Viridiplantae</taxon>
        <taxon>Streptophyta</taxon>
        <taxon>Embryophyta</taxon>
        <taxon>Tracheophyta</taxon>
        <taxon>Spermatophyta</taxon>
        <taxon>Magnoliopsida</taxon>
        <taxon>eudicotyledons</taxon>
        <taxon>Gunneridae</taxon>
        <taxon>Pentapetalae</taxon>
        <taxon>rosids</taxon>
        <taxon>fabids</taxon>
        <taxon>Rosales</taxon>
        <taxon>Moraceae</taxon>
        <taxon>Moreae</taxon>
        <taxon>Morus</taxon>
    </lineage>
</organism>
<protein>
    <submittedName>
        <fullName evidence="1">Uncharacterized protein</fullName>
    </submittedName>
</protein>
<name>W9SAW9_9ROSA</name>
<evidence type="ECO:0000313" key="1">
    <source>
        <dbReference type="EMBL" id="EXC33808.1"/>
    </source>
</evidence>
<proteinExistence type="predicted"/>
<accession>W9SAW9</accession>
<dbReference type="EMBL" id="KE346344">
    <property type="protein sequence ID" value="EXC33808.1"/>
    <property type="molecule type" value="Genomic_DNA"/>
</dbReference>
<gene>
    <name evidence="1" type="ORF">L484_015545</name>
</gene>
<dbReference type="AlphaFoldDB" id="W9SAW9"/>
<dbReference type="Proteomes" id="UP000030645">
    <property type="component" value="Unassembled WGS sequence"/>
</dbReference>